<dbReference type="AlphaFoldDB" id="A0A1I1B4G0"/>
<organism evidence="1 2">
    <name type="scientific">Amycolatopsis marina</name>
    <dbReference type="NCBI Taxonomy" id="490629"/>
    <lineage>
        <taxon>Bacteria</taxon>
        <taxon>Bacillati</taxon>
        <taxon>Actinomycetota</taxon>
        <taxon>Actinomycetes</taxon>
        <taxon>Pseudonocardiales</taxon>
        <taxon>Pseudonocardiaceae</taxon>
        <taxon>Amycolatopsis</taxon>
    </lineage>
</organism>
<proteinExistence type="predicted"/>
<keyword evidence="2" id="KW-1185">Reference proteome</keyword>
<gene>
    <name evidence="1" type="ORF">SAMN05216266_111221</name>
</gene>
<evidence type="ECO:0000313" key="1">
    <source>
        <dbReference type="EMBL" id="SFB44526.1"/>
    </source>
</evidence>
<dbReference type="EMBL" id="FOKG01000011">
    <property type="protein sequence ID" value="SFB44526.1"/>
    <property type="molecule type" value="Genomic_DNA"/>
</dbReference>
<evidence type="ECO:0000313" key="2">
    <source>
        <dbReference type="Proteomes" id="UP000243799"/>
    </source>
</evidence>
<sequence>MGRDMNSTSRSTGERCPFPGCGEVILEVTDTVEPGNAATPGAPGRLRIIVRYRCPAAEYHIDTDWRPLRQF</sequence>
<accession>A0A1I1B4G0</accession>
<protein>
    <submittedName>
        <fullName evidence="1">Uncharacterized protein</fullName>
    </submittedName>
</protein>
<reference evidence="2" key="1">
    <citation type="submission" date="2016-10" db="EMBL/GenBank/DDBJ databases">
        <authorList>
            <person name="Varghese N."/>
            <person name="Submissions S."/>
        </authorList>
    </citation>
    <scope>NUCLEOTIDE SEQUENCE [LARGE SCALE GENOMIC DNA]</scope>
    <source>
        <strain evidence="2">CGMCC 4.3568</strain>
    </source>
</reference>
<dbReference type="STRING" id="490629.SAMN05216266_111221"/>
<name>A0A1I1B4G0_9PSEU</name>
<dbReference type="Proteomes" id="UP000243799">
    <property type="component" value="Unassembled WGS sequence"/>
</dbReference>